<dbReference type="Pfam" id="PF20152">
    <property type="entry name" value="DUF6534"/>
    <property type="match status" value="1"/>
</dbReference>
<feature type="transmembrane region" description="Helical" evidence="2">
    <location>
        <begin position="6"/>
        <end position="33"/>
    </location>
</feature>
<dbReference type="EMBL" id="JARJCN010000051">
    <property type="protein sequence ID" value="KAJ7081206.1"/>
    <property type="molecule type" value="Genomic_DNA"/>
</dbReference>
<proteinExistence type="predicted"/>
<feature type="transmembrane region" description="Helical" evidence="2">
    <location>
        <begin position="201"/>
        <end position="224"/>
    </location>
</feature>
<dbReference type="PANTHER" id="PTHR40465">
    <property type="entry name" value="CHROMOSOME 1, WHOLE GENOME SHOTGUN SEQUENCE"/>
    <property type="match status" value="1"/>
</dbReference>
<dbReference type="InterPro" id="IPR045339">
    <property type="entry name" value="DUF6534"/>
</dbReference>
<evidence type="ECO:0000313" key="4">
    <source>
        <dbReference type="EMBL" id="KAJ7081206.1"/>
    </source>
</evidence>
<evidence type="ECO:0000256" key="2">
    <source>
        <dbReference type="SAM" id="Phobius"/>
    </source>
</evidence>
<keyword evidence="2" id="KW-0472">Membrane</keyword>
<dbReference type="Proteomes" id="UP001222325">
    <property type="component" value="Unassembled WGS sequence"/>
</dbReference>
<feature type="domain" description="DUF6534" evidence="3">
    <location>
        <begin position="165"/>
        <end position="254"/>
    </location>
</feature>
<feature type="transmembrane region" description="Helical" evidence="2">
    <location>
        <begin position="115"/>
        <end position="135"/>
    </location>
</feature>
<feature type="transmembrane region" description="Helical" evidence="2">
    <location>
        <begin position="155"/>
        <end position="180"/>
    </location>
</feature>
<evidence type="ECO:0000313" key="5">
    <source>
        <dbReference type="Proteomes" id="UP001222325"/>
    </source>
</evidence>
<keyword evidence="2" id="KW-0812">Transmembrane</keyword>
<sequence>MTDIAWTLGALLIGGSVGLVLSGVVAVQCILFFKLYPNETWFQRSMVLLVWLLDALHSAFIVASFFRYFIHFFGDRSRGDYIPWSVALTVVVTAAQTLIFHWYFAAKIYKSSGKIWWIVAPIVLLAFLRLFAASVSTVEMIRLQRFSAFNERYPGWIFTTGLSLSASVDILITTFLCYFLQKMRRRTASTTMAHVVDTLTLYTLENGFLTCVTTTASLICWLAMPKNLVFMGLHFVIGKLYATSLLTSLNTRKHLRALRHRRPASTTQWDDPVLTAADFTVPCTTYPYTDPASTLTTSLSVPPPASAYRPASKGNPRLLPAHLEVRVARTVARASADVAQLQPDQYGRMYHQANAHAPRPDVRERARERERKGSGVRREREHSKSRSRSRSRSPGDAWRSLP</sequence>
<accession>A0AAD6XQR8</accession>
<feature type="compositionally biased region" description="Basic and acidic residues" evidence="1">
    <location>
        <begin position="358"/>
        <end position="384"/>
    </location>
</feature>
<feature type="transmembrane region" description="Helical" evidence="2">
    <location>
        <begin position="82"/>
        <end position="103"/>
    </location>
</feature>
<keyword evidence="5" id="KW-1185">Reference proteome</keyword>
<keyword evidence="2" id="KW-1133">Transmembrane helix</keyword>
<name>A0AAD6XQR8_9AGAR</name>
<reference evidence="4" key="1">
    <citation type="submission" date="2023-03" db="EMBL/GenBank/DDBJ databases">
        <title>Massive genome expansion in bonnet fungi (Mycena s.s.) driven by repeated elements and novel gene families across ecological guilds.</title>
        <authorList>
            <consortium name="Lawrence Berkeley National Laboratory"/>
            <person name="Harder C.B."/>
            <person name="Miyauchi S."/>
            <person name="Viragh M."/>
            <person name="Kuo A."/>
            <person name="Thoen E."/>
            <person name="Andreopoulos B."/>
            <person name="Lu D."/>
            <person name="Skrede I."/>
            <person name="Drula E."/>
            <person name="Henrissat B."/>
            <person name="Morin E."/>
            <person name="Kohler A."/>
            <person name="Barry K."/>
            <person name="LaButti K."/>
            <person name="Morin E."/>
            <person name="Salamov A."/>
            <person name="Lipzen A."/>
            <person name="Mereny Z."/>
            <person name="Hegedus B."/>
            <person name="Baldrian P."/>
            <person name="Stursova M."/>
            <person name="Weitz H."/>
            <person name="Taylor A."/>
            <person name="Grigoriev I.V."/>
            <person name="Nagy L.G."/>
            <person name="Martin F."/>
            <person name="Kauserud H."/>
        </authorList>
    </citation>
    <scope>NUCLEOTIDE SEQUENCE</scope>
    <source>
        <strain evidence="4">CBHHK173m</strain>
    </source>
</reference>
<evidence type="ECO:0000256" key="1">
    <source>
        <dbReference type="SAM" id="MobiDB-lite"/>
    </source>
</evidence>
<gene>
    <name evidence="4" type="ORF">B0H15DRAFT_855410</name>
</gene>
<dbReference type="PANTHER" id="PTHR40465:SF1">
    <property type="entry name" value="DUF6534 DOMAIN-CONTAINING PROTEIN"/>
    <property type="match status" value="1"/>
</dbReference>
<dbReference type="AlphaFoldDB" id="A0AAD6XQR8"/>
<protein>
    <recommendedName>
        <fullName evidence="3">DUF6534 domain-containing protein</fullName>
    </recommendedName>
</protein>
<comment type="caution">
    <text evidence="4">The sequence shown here is derived from an EMBL/GenBank/DDBJ whole genome shotgun (WGS) entry which is preliminary data.</text>
</comment>
<feature type="transmembrane region" description="Helical" evidence="2">
    <location>
        <begin position="230"/>
        <end position="249"/>
    </location>
</feature>
<organism evidence="4 5">
    <name type="scientific">Mycena belliarum</name>
    <dbReference type="NCBI Taxonomy" id="1033014"/>
    <lineage>
        <taxon>Eukaryota</taxon>
        <taxon>Fungi</taxon>
        <taxon>Dikarya</taxon>
        <taxon>Basidiomycota</taxon>
        <taxon>Agaricomycotina</taxon>
        <taxon>Agaricomycetes</taxon>
        <taxon>Agaricomycetidae</taxon>
        <taxon>Agaricales</taxon>
        <taxon>Marasmiineae</taxon>
        <taxon>Mycenaceae</taxon>
        <taxon>Mycena</taxon>
    </lineage>
</organism>
<feature type="region of interest" description="Disordered" evidence="1">
    <location>
        <begin position="350"/>
        <end position="402"/>
    </location>
</feature>
<evidence type="ECO:0000259" key="3">
    <source>
        <dbReference type="Pfam" id="PF20152"/>
    </source>
</evidence>
<feature type="transmembrane region" description="Helical" evidence="2">
    <location>
        <begin position="45"/>
        <end position="70"/>
    </location>
</feature>